<dbReference type="OrthoDB" id="435402at2759"/>
<feature type="region of interest" description="Disordered" evidence="1">
    <location>
        <begin position="198"/>
        <end position="229"/>
    </location>
</feature>
<evidence type="ECO:0000313" key="3">
    <source>
        <dbReference type="Proteomes" id="UP000736335"/>
    </source>
</evidence>
<feature type="compositionally biased region" description="Basic and acidic residues" evidence="1">
    <location>
        <begin position="220"/>
        <end position="229"/>
    </location>
</feature>
<protein>
    <submittedName>
        <fullName evidence="2">Uncharacterized protein</fullName>
    </submittedName>
</protein>
<proteinExistence type="predicted"/>
<dbReference type="AlphaFoldDB" id="A0A9P6H600"/>
<gene>
    <name evidence="2" type="ORF">BJ322DRAFT_1084178</name>
</gene>
<dbReference type="Proteomes" id="UP000736335">
    <property type="component" value="Unassembled WGS sequence"/>
</dbReference>
<feature type="compositionally biased region" description="Basic and acidic residues" evidence="1">
    <location>
        <begin position="62"/>
        <end position="73"/>
    </location>
</feature>
<feature type="compositionally biased region" description="Polar residues" evidence="1">
    <location>
        <begin position="441"/>
        <end position="453"/>
    </location>
</feature>
<organism evidence="2 3">
    <name type="scientific">Thelephora terrestris</name>
    <dbReference type="NCBI Taxonomy" id="56493"/>
    <lineage>
        <taxon>Eukaryota</taxon>
        <taxon>Fungi</taxon>
        <taxon>Dikarya</taxon>
        <taxon>Basidiomycota</taxon>
        <taxon>Agaricomycotina</taxon>
        <taxon>Agaricomycetes</taxon>
        <taxon>Thelephorales</taxon>
        <taxon>Thelephoraceae</taxon>
        <taxon>Thelephora</taxon>
    </lineage>
</organism>
<dbReference type="EMBL" id="WIUZ02000017">
    <property type="protein sequence ID" value="KAF9780007.1"/>
    <property type="molecule type" value="Genomic_DNA"/>
</dbReference>
<feature type="region of interest" description="Disordered" evidence="1">
    <location>
        <begin position="62"/>
        <end position="97"/>
    </location>
</feature>
<comment type="caution">
    <text evidence="2">The sequence shown here is derived from an EMBL/GenBank/DDBJ whole genome shotgun (WGS) entry which is preliminary data.</text>
</comment>
<feature type="region of interest" description="Disordered" evidence="1">
    <location>
        <begin position="382"/>
        <end position="484"/>
    </location>
</feature>
<reference evidence="2" key="2">
    <citation type="submission" date="2020-11" db="EMBL/GenBank/DDBJ databases">
        <authorList>
            <consortium name="DOE Joint Genome Institute"/>
            <person name="Kuo A."/>
            <person name="Miyauchi S."/>
            <person name="Kiss E."/>
            <person name="Drula E."/>
            <person name="Kohler A."/>
            <person name="Sanchez-Garcia M."/>
            <person name="Andreopoulos B."/>
            <person name="Barry K.W."/>
            <person name="Bonito G."/>
            <person name="Buee M."/>
            <person name="Carver A."/>
            <person name="Chen C."/>
            <person name="Cichocki N."/>
            <person name="Clum A."/>
            <person name="Culley D."/>
            <person name="Crous P.W."/>
            <person name="Fauchery L."/>
            <person name="Girlanda M."/>
            <person name="Hayes R."/>
            <person name="Keri Z."/>
            <person name="Labutti K."/>
            <person name="Lipzen A."/>
            <person name="Lombard V."/>
            <person name="Magnuson J."/>
            <person name="Maillard F."/>
            <person name="Morin E."/>
            <person name="Murat C."/>
            <person name="Nolan M."/>
            <person name="Ohm R."/>
            <person name="Pangilinan J."/>
            <person name="Pereira M."/>
            <person name="Perotto S."/>
            <person name="Peter M."/>
            <person name="Riley R."/>
            <person name="Sitrit Y."/>
            <person name="Stielow B."/>
            <person name="Szollosi G."/>
            <person name="Zifcakova L."/>
            <person name="Stursova M."/>
            <person name="Spatafora J.W."/>
            <person name="Tedersoo L."/>
            <person name="Vaario L.-M."/>
            <person name="Yamada A."/>
            <person name="Yan M."/>
            <person name="Wang P."/>
            <person name="Xu J."/>
            <person name="Bruns T."/>
            <person name="Baldrian P."/>
            <person name="Vilgalys R."/>
            <person name="Henrissat B."/>
            <person name="Grigoriev I.V."/>
            <person name="Hibbett D."/>
            <person name="Nagy L.G."/>
            <person name="Martin F.M."/>
        </authorList>
    </citation>
    <scope>NUCLEOTIDE SEQUENCE</scope>
    <source>
        <strain evidence="2">UH-Tt-Lm1</strain>
    </source>
</reference>
<keyword evidence="3" id="KW-1185">Reference proteome</keyword>
<evidence type="ECO:0000313" key="2">
    <source>
        <dbReference type="EMBL" id="KAF9780007.1"/>
    </source>
</evidence>
<evidence type="ECO:0000256" key="1">
    <source>
        <dbReference type="SAM" id="MobiDB-lite"/>
    </source>
</evidence>
<feature type="compositionally biased region" description="Low complexity" evidence="1">
    <location>
        <begin position="406"/>
        <end position="417"/>
    </location>
</feature>
<name>A0A9P6H600_9AGAM</name>
<sequence length="600" mass="66287">MATAIQISGETATVVPSQGSIPPPDLSAPLIRFPPFPEIPEGVSIIPFSQFRPKGIRKRLVPDADHPDLDGHGRPTAKLKVAHASTSSEKWKKKKRRLGEGDDGVVRKFVWYEEWAKEEDNRKTSVEHSIPLTDRLIQAAADFKERPWGNINFRLNETFDAFRVYVGLLSCQPTASTSGEAKDASDDDDEDLEEEMAAYNPISDPLRASEDSYPYAEPSEPERRQETKEERAIRAFLTNPERSLKIFFTSYFIDKGLMWKESRCVDAPELVRFFVSFLIRNNVYSDVPLNGKLKNCLKLLETARKELPATFAISKALDDPFSNGCSTHWGRTIQSIDLGEDYAQPPVPQEVEELEKAIIDHEKITSREGTWAGVNEEIEIEGGDNTNSWGTWGQSQTGDGGGGWGSSTAEGAWGSTGPNDSQSGWEVEPLPTLADLLGPTSLPQTHTTGTFESSMRRIVDLIPPSPAVETEDTTPGSPASEEEERLYRRFGKLVLGPWIGWDCGKETNLNKPTILSRSRAPVKTEGEGGQAVEDAHDPYKDNITVLIEPSSLETMIVGVGVAGTWVQITRADADGNPVGGGRDMWYMESVTQVIPSFYLA</sequence>
<accession>A0A9P6H600</accession>
<reference evidence="2" key="1">
    <citation type="journal article" date="2020" name="Nat. Commun.">
        <title>Large-scale genome sequencing of mycorrhizal fungi provides insights into the early evolution of symbiotic traits.</title>
        <authorList>
            <person name="Miyauchi S."/>
            <person name="Kiss E."/>
            <person name="Kuo A."/>
            <person name="Drula E."/>
            <person name="Kohler A."/>
            <person name="Sanchez-Garcia M."/>
            <person name="Morin E."/>
            <person name="Andreopoulos B."/>
            <person name="Barry K.W."/>
            <person name="Bonito G."/>
            <person name="Buee M."/>
            <person name="Carver A."/>
            <person name="Chen C."/>
            <person name="Cichocki N."/>
            <person name="Clum A."/>
            <person name="Culley D."/>
            <person name="Crous P.W."/>
            <person name="Fauchery L."/>
            <person name="Girlanda M."/>
            <person name="Hayes R.D."/>
            <person name="Keri Z."/>
            <person name="LaButti K."/>
            <person name="Lipzen A."/>
            <person name="Lombard V."/>
            <person name="Magnuson J."/>
            <person name="Maillard F."/>
            <person name="Murat C."/>
            <person name="Nolan M."/>
            <person name="Ohm R.A."/>
            <person name="Pangilinan J."/>
            <person name="Pereira M.F."/>
            <person name="Perotto S."/>
            <person name="Peter M."/>
            <person name="Pfister S."/>
            <person name="Riley R."/>
            <person name="Sitrit Y."/>
            <person name="Stielow J.B."/>
            <person name="Szollosi G."/>
            <person name="Zifcakova L."/>
            <person name="Stursova M."/>
            <person name="Spatafora J.W."/>
            <person name="Tedersoo L."/>
            <person name="Vaario L.M."/>
            <person name="Yamada A."/>
            <person name="Yan M."/>
            <person name="Wang P."/>
            <person name="Xu J."/>
            <person name="Bruns T."/>
            <person name="Baldrian P."/>
            <person name="Vilgalys R."/>
            <person name="Dunand C."/>
            <person name="Henrissat B."/>
            <person name="Grigoriev I.V."/>
            <person name="Hibbett D."/>
            <person name="Nagy L.G."/>
            <person name="Martin F.M."/>
        </authorList>
    </citation>
    <scope>NUCLEOTIDE SEQUENCE</scope>
    <source>
        <strain evidence="2">UH-Tt-Lm1</strain>
    </source>
</reference>